<evidence type="ECO:0000313" key="2">
    <source>
        <dbReference type="EMBL" id="CAD8633404.1"/>
    </source>
</evidence>
<reference evidence="2" key="1">
    <citation type="submission" date="2021-01" db="EMBL/GenBank/DDBJ databases">
        <authorList>
            <person name="Corre E."/>
            <person name="Pelletier E."/>
            <person name="Niang G."/>
            <person name="Scheremetjew M."/>
            <person name="Finn R."/>
            <person name="Kale V."/>
            <person name="Holt S."/>
            <person name="Cochrane G."/>
            <person name="Meng A."/>
            <person name="Brown T."/>
            <person name="Cohen L."/>
        </authorList>
    </citation>
    <scope>NUCLEOTIDE SEQUENCE</scope>
    <source>
        <strain evidence="2">CCAP979/52</strain>
    </source>
</reference>
<feature type="transmembrane region" description="Helical" evidence="1">
    <location>
        <begin position="100"/>
        <end position="118"/>
    </location>
</feature>
<keyword evidence="1" id="KW-1133">Transmembrane helix</keyword>
<keyword evidence="1" id="KW-0812">Transmembrane</keyword>
<keyword evidence="1" id="KW-0472">Membrane</keyword>
<gene>
    <name evidence="2" type="ORF">CCUR1050_LOCUS11085</name>
</gene>
<evidence type="ECO:0000256" key="1">
    <source>
        <dbReference type="SAM" id="Phobius"/>
    </source>
</evidence>
<accession>A0A7S0M812</accession>
<organism evidence="2">
    <name type="scientific">Cryptomonas curvata</name>
    <dbReference type="NCBI Taxonomy" id="233186"/>
    <lineage>
        <taxon>Eukaryota</taxon>
        <taxon>Cryptophyceae</taxon>
        <taxon>Cryptomonadales</taxon>
        <taxon>Cryptomonadaceae</taxon>
        <taxon>Cryptomonas</taxon>
    </lineage>
</organism>
<dbReference type="AlphaFoldDB" id="A0A7S0M812"/>
<proteinExistence type="predicted"/>
<protein>
    <submittedName>
        <fullName evidence="2">Uncharacterized protein</fullName>
    </submittedName>
</protein>
<dbReference type="EMBL" id="HBEZ01020040">
    <property type="protein sequence ID" value="CAD8633404.1"/>
    <property type="molecule type" value="Transcribed_RNA"/>
</dbReference>
<sequence length="148" mass="16134">MLCLGAVTVGGSARNHRHLVEGSVAQHNAEIIEASLSKSQEIFELAQDNVAIYYLCNMIVEKLRQYSSIYRSLVCAQMAPDIFNASHRLVEGSPKVAPEHMIAVLLALCIFLVSFAVFGNNGSMDIFFDNTSPRMKAFVPEPGEDAAG</sequence>
<name>A0A7S0M812_9CRYP</name>